<dbReference type="PROSITE" id="PS50297">
    <property type="entry name" value="ANK_REP_REGION"/>
    <property type="match status" value="2"/>
</dbReference>
<accession>A0A2P6NL84</accession>
<dbReference type="Gene3D" id="1.25.40.20">
    <property type="entry name" value="Ankyrin repeat-containing domain"/>
    <property type="match status" value="1"/>
</dbReference>
<keyword evidence="7" id="KW-1185">Reference proteome</keyword>
<dbReference type="SMART" id="SM00248">
    <property type="entry name" value="ANK"/>
    <property type="match status" value="6"/>
</dbReference>
<dbReference type="PROSITE" id="PS50088">
    <property type="entry name" value="ANK_REPEAT"/>
    <property type="match status" value="2"/>
</dbReference>
<evidence type="ECO:0000256" key="4">
    <source>
        <dbReference type="SAM" id="MobiDB-lite"/>
    </source>
</evidence>
<keyword evidence="5" id="KW-1133">Transmembrane helix</keyword>
<dbReference type="OrthoDB" id="27590at2759"/>
<keyword evidence="2 3" id="KW-0040">ANK repeat</keyword>
<dbReference type="PANTHER" id="PTHR24198">
    <property type="entry name" value="ANKYRIN REPEAT AND PROTEIN KINASE DOMAIN-CONTAINING PROTEIN"/>
    <property type="match status" value="1"/>
</dbReference>
<evidence type="ECO:0000256" key="1">
    <source>
        <dbReference type="ARBA" id="ARBA00022737"/>
    </source>
</evidence>
<dbReference type="AlphaFoldDB" id="A0A2P6NL84"/>
<feature type="repeat" description="ANK" evidence="3">
    <location>
        <begin position="136"/>
        <end position="168"/>
    </location>
</feature>
<dbReference type="InterPro" id="IPR002110">
    <property type="entry name" value="Ankyrin_rpt"/>
</dbReference>
<evidence type="ECO:0000313" key="6">
    <source>
        <dbReference type="EMBL" id="PRP84717.1"/>
    </source>
</evidence>
<feature type="repeat" description="ANK" evidence="3">
    <location>
        <begin position="34"/>
        <end position="66"/>
    </location>
</feature>
<protein>
    <submittedName>
        <fullName evidence="6">Ankyrin repeat protein</fullName>
    </submittedName>
</protein>
<dbReference type="Pfam" id="PF12796">
    <property type="entry name" value="Ank_2"/>
    <property type="match status" value="1"/>
</dbReference>
<feature type="region of interest" description="Disordered" evidence="4">
    <location>
        <begin position="234"/>
        <end position="273"/>
    </location>
</feature>
<dbReference type="EMBL" id="MDYQ01000058">
    <property type="protein sequence ID" value="PRP84717.1"/>
    <property type="molecule type" value="Genomic_DNA"/>
</dbReference>
<dbReference type="STRING" id="1890364.A0A2P6NL84"/>
<evidence type="ECO:0000313" key="7">
    <source>
        <dbReference type="Proteomes" id="UP000241769"/>
    </source>
</evidence>
<evidence type="ECO:0000256" key="2">
    <source>
        <dbReference type="ARBA" id="ARBA00023043"/>
    </source>
</evidence>
<name>A0A2P6NL84_9EUKA</name>
<comment type="caution">
    <text evidence="6">The sequence shown here is derived from an EMBL/GenBank/DDBJ whole genome shotgun (WGS) entry which is preliminary data.</text>
</comment>
<keyword evidence="5" id="KW-0812">Transmembrane</keyword>
<keyword evidence="5" id="KW-0472">Membrane</keyword>
<dbReference type="Pfam" id="PF00023">
    <property type="entry name" value="Ank"/>
    <property type="match status" value="1"/>
</dbReference>
<dbReference type="SUPFAM" id="SSF48403">
    <property type="entry name" value="Ankyrin repeat"/>
    <property type="match status" value="1"/>
</dbReference>
<dbReference type="PANTHER" id="PTHR24198:SF165">
    <property type="entry name" value="ANKYRIN REPEAT-CONTAINING PROTEIN-RELATED"/>
    <property type="match status" value="1"/>
</dbReference>
<feature type="compositionally biased region" description="Polar residues" evidence="4">
    <location>
        <begin position="250"/>
        <end position="268"/>
    </location>
</feature>
<proteinExistence type="predicted"/>
<dbReference type="InterPro" id="IPR036770">
    <property type="entry name" value="Ankyrin_rpt-contain_sf"/>
</dbReference>
<organism evidence="6 7">
    <name type="scientific">Planoprotostelium fungivorum</name>
    <dbReference type="NCBI Taxonomy" id="1890364"/>
    <lineage>
        <taxon>Eukaryota</taxon>
        <taxon>Amoebozoa</taxon>
        <taxon>Evosea</taxon>
        <taxon>Variosea</taxon>
        <taxon>Cavosteliida</taxon>
        <taxon>Cavosteliaceae</taxon>
        <taxon>Planoprotostelium</taxon>
    </lineage>
</organism>
<feature type="transmembrane region" description="Helical" evidence="5">
    <location>
        <begin position="360"/>
        <end position="378"/>
    </location>
</feature>
<dbReference type="InParanoid" id="A0A2P6NL84"/>
<evidence type="ECO:0000256" key="5">
    <source>
        <dbReference type="SAM" id="Phobius"/>
    </source>
</evidence>
<evidence type="ECO:0000256" key="3">
    <source>
        <dbReference type="PROSITE-ProRule" id="PRU00023"/>
    </source>
</evidence>
<keyword evidence="1" id="KW-0677">Repeat</keyword>
<reference evidence="6 7" key="1">
    <citation type="journal article" date="2018" name="Genome Biol. Evol.">
        <title>Multiple Roots of Fruiting Body Formation in Amoebozoa.</title>
        <authorList>
            <person name="Hillmann F."/>
            <person name="Forbes G."/>
            <person name="Novohradska S."/>
            <person name="Ferling I."/>
            <person name="Riege K."/>
            <person name="Groth M."/>
            <person name="Westermann M."/>
            <person name="Marz M."/>
            <person name="Spaller T."/>
            <person name="Winckler T."/>
            <person name="Schaap P."/>
            <person name="Glockner G."/>
        </authorList>
    </citation>
    <scope>NUCLEOTIDE SEQUENCE [LARGE SCALE GENOMIC DNA]</scope>
    <source>
        <strain evidence="6 7">Jena</strain>
    </source>
</reference>
<gene>
    <name evidence="6" type="ORF">PROFUN_07967</name>
</gene>
<sequence>MNDVVQAIKKNDLDKIQSLVEQRGASILDQASKKGDFPIHVAVEEQNTDILNYLLEKNVNTNAIDKKTGQTALGLAATINDQQAVETLSDYHKTDMNIADKQGYTPLHRATQGDFEEISLLLIGHAKANLTLTTEEGRTALHYAVATNNMNTVSALLSKNVNVNAQDKEGRSAVFIAVSSGSLPLTKLLIEKSKQKVDLDLQDTDGDTVLHTAYTEEIGHKGIVEYLETKGVNGGIVNKRGQTPKEKTPIKTSKSSQGNTKQKKQQNAEPKKEEKDAFGVFLVSQGLADFDQELRKLKVDMENFENTTEAMFRKAGVASDQISYCMDVVNAYRTQKRKKVQKSIGKGKGAVGSTTSQDKWYYIAAAVLALLLLVYFSVQSGSSPSNKYKR</sequence>
<dbReference type="Proteomes" id="UP000241769">
    <property type="component" value="Unassembled WGS sequence"/>
</dbReference>